<dbReference type="PANTHER" id="PTHR12687:SF4">
    <property type="entry name" value="NUCLEOLAR COMPLEX PROTEIN 2 HOMOLOG"/>
    <property type="match status" value="1"/>
</dbReference>
<dbReference type="GO" id="GO:0005654">
    <property type="term" value="C:nucleoplasm"/>
    <property type="evidence" value="ECO:0007669"/>
    <property type="project" value="TreeGrafter"/>
</dbReference>
<dbReference type="eggNOG" id="KOG2256">
    <property type="taxonomic scope" value="Eukaryota"/>
</dbReference>
<dbReference type="RefSeq" id="XP_009493849.1">
    <property type="nucleotide sequence ID" value="XM_009495574.1"/>
</dbReference>
<dbReference type="Proteomes" id="UP000030693">
    <property type="component" value="Unassembled WGS sequence"/>
</dbReference>
<protein>
    <submittedName>
        <fullName evidence="5">Uncharacterized protein</fullName>
    </submittedName>
</protein>
<dbReference type="STRING" id="691883.A0A058ZE97"/>
<name>A0A058ZE97_FONAL</name>
<sequence>MSKVKKSTRKFQRTQLSSVIKSRKRYQNAPSTIRRKKRDAREAREELKRINEEARELQRQAEEGDEEVEEEREDSFDFEESLTYNGTLKLAFARVIPTLNAFLQQPSPEAAEEQAAAGRAQQSPSASNRWRHVALLVQAYGVGLLQLHETAEDEPLLAELVLTRGILPAVPYLACLPAESQQLLQQLLILWSQGSLWADDAPANKAPEPSGSMESSGPIREAAFLGLRQLALRAPYPFSEGVIWGAVAAFALGASRDPVRDSLPAEARRSVALERFMLDCIGELASIDPHAFQACLYSMARKLMGLLRLAVRGSALRTGAATPTKSEDVYLVTSSDLRRYLFNWRVIALFQAWERGVCGLLNLSAAGGPAGLLGNPGNELVRRLIFPFAQIGLGLAGLGLHLAQFDPARIHLLRSLAGVSAASGTFIPVASVLVDLLAHVKGNISPAEAAAAGELGPGPNWARVSSLKRSGTGLAGTREAPARLGIHVQFANALVEQVADVLLLHFTPVARHIAFPELVASPILPQLNHFIARASRRVSSTRHLVQLVTKLDENRAYIEHKRAAFDYNPKDVDKLAAFLRNERAAESPLFAYGRLRRSQLAAEQNKRSQAAAAPSSKRARPARGGVRKAKAGRPVAKMAKVASA</sequence>
<dbReference type="GO" id="GO:0030691">
    <property type="term" value="C:Noc2p-Noc3p complex"/>
    <property type="evidence" value="ECO:0007669"/>
    <property type="project" value="TreeGrafter"/>
</dbReference>
<gene>
    <name evidence="5" type="ORF">H696_01668</name>
</gene>
<evidence type="ECO:0000256" key="1">
    <source>
        <dbReference type="ARBA" id="ARBA00004123"/>
    </source>
</evidence>
<dbReference type="OrthoDB" id="10266662at2759"/>
<dbReference type="GO" id="GO:0042393">
    <property type="term" value="F:histone binding"/>
    <property type="evidence" value="ECO:0007669"/>
    <property type="project" value="TreeGrafter"/>
</dbReference>
<feature type="compositionally biased region" description="Basic and acidic residues" evidence="4">
    <location>
        <begin position="39"/>
        <end position="62"/>
    </location>
</feature>
<dbReference type="GO" id="GO:0005730">
    <property type="term" value="C:nucleolus"/>
    <property type="evidence" value="ECO:0007669"/>
    <property type="project" value="TreeGrafter"/>
</dbReference>
<dbReference type="GeneID" id="20526393"/>
<feature type="region of interest" description="Disordered" evidence="4">
    <location>
        <begin position="603"/>
        <end position="644"/>
    </location>
</feature>
<feature type="compositionally biased region" description="Basic residues" evidence="4">
    <location>
        <begin position="1"/>
        <end position="12"/>
    </location>
</feature>
<comment type="similarity">
    <text evidence="2">Belongs to the NOC2 family.</text>
</comment>
<dbReference type="PANTHER" id="PTHR12687">
    <property type="entry name" value="NUCLEOLAR COMPLEX 2 AND RAD4-RELATED"/>
    <property type="match status" value="1"/>
</dbReference>
<dbReference type="GO" id="GO:0042273">
    <property type="term" value="P:ribosomal large subunit biogenesis"/>
    <property type="evidence" value="ECO:0007669"/>
    <property type="project" value="TreeGrafter"/>
</dbReference>
<feature type="region of interest" description="Disordered" evidence="4">
    <location>
        <begin position="1"/>
        <end position="76"/>
    </location>
</feature>
<reference evidence="5" key="1">
    <citation type="submission" date="2013-04" db="EMBL/GenBank/DDBJ databases">
        <title>The Genome Sequence of Fonticula alba ATCC 38817.</title>
        <authorList>
            <consortium name="The Broad Institute Genomics Platform"/>
            <person name="Russ C."/>
            <person name="Cuomo C."/>
            <person name="Burger G."/>
            <person name="Gray M.W."/>
            <person name="Holland P.W.H."/>
            <person name="King N."/>
            <person name="Lang F.B.F."/>
            <person name="Roger A.J."/>
            <person name="Ruiz-Trillo I."/>
            <person name="Brown M."/>
            <person name="Walker B."/>
            <person name="Young S."/>
            <person name="Zeng Q."/>
            <person name="Gargeya S."/>
            <person name="Fitzgerald M."/>
            <person name="Haas B."/>
            <person name="Abouelleil A."/>
            <person name="Allen A.W."/>
            <person name="Alvarado L."/>
            <person name="Arachchi H.M."/>
            <person name="Berlin A.M."/>
            <person name="Chapman S.B."/>
            <person name="Gainer-Dewar J."/>
            <person name="Goldberg J."/>
            <person name="Griggs A."/>
            <person name="Gujja S."/>
            <person name="Hansen M."/>
            <person name="Howarth C."/>
            <person name="Imamovic A."/>
            <person name="Ireland A."/>
            <person name="Larimer J."/>
            <person name="McCowan C."/>
            <person name="Murphy C."/>
            <person name="Pearson M."/>
            <person name="Poon T.W."/>
            <person name="Priest M."/>
            <person name="Roberts A."/>
            <person name="Saif S."/>
            <person name="Shea T."/>
            <person name="Sisk P."/>
            <person name="Sykes S."/>
            <person name="Wortman J."/>
            <person name="Nusbaum C."/>
            <person name="Birren B."/>
        </authorList>
    </citation>
    <scope>NUCLEOTIDE SEQUENCE [LARGE SCALE GENOMIC DNA]</scope>
    <source>
        <strain evidence="5">ATCC 38817</strain>
    </source>
</reference>
<comment type="subcellular location">
    <subcellularLocation>
        <location evidence="1">Nucleus</location>
    </subcellularLocation>
</comment>
<keyword evidence="6" id="KW-1185">Reference proteome</keyword>
<evidence type="ECO:0000256" key="3">
    <source>
        <dbReference type="ARBA" id="ARBA00023242"/>
    </source>
</evidence>
<feature type="compositionally biased region" description="Low complexity" evidence="4">
    <location>
        <begin position="607"/>
        <end position="616"/>
    </location>
</feature>
<dbReference type="Pfam" id="PF03715">
    <property type="entry name" value="Noc2"/>
    <property type="match status" value="1"/>
</dbReference>
<evidence type="ECO:0000256" key="2">
    <source>
        <dbReference type="ARBA" id="ARBA00005907"/>
    </source>
</evidence>
<organism evidence="5">
    <name type="scientific">Fonticula alba</name>
    <name type="common">Slime mold</name>
    <dbReference type="NCBI Taxonomy" id="691883"/>
    <lineage>
        <taxon>Eukaryota</taxon>
        <taxon>Rotosphaerida</taxon>
        <taxon>Fonticulaceae</taxon>
        <taxon>Fonticula</taxon>
    </lineage>
</organism>
<dbReference type="GO" id="GO:0030690">
    <property type="term" value="C:Noc1p-Noc2p complex"/>
    <property type="evidence" value="ECO:0007669"/>
    <property type="project" value="TreeGrafter"/>
</dbReference>
<dbReference type="InterPro" id="IPR005343">
    <property type="entry name" value="Noc2"/>
</dbReference>
<accession>A0A058ZE97</accession>
<keyword evidence="3" id="KW-0539">Nucleus</keyword>
<proteinExistence type="inferred from homology"/>
<feature type="compositionally biased region" description="Basic residues" evidence="4">
    <location>
        <begin position="617"/>
        <end position="631"/>
    </location>
</feature>
<feature type="compositionally biased region" description="Acidic residues" evidence="4">
    <location>
        <begin position="63"/>
        <end position="76"/>
    </location>
</feature>
<evidence type="ECO:0000313" key="6">
    <source>
        <dbReference type="Proteomes" id="UP000030693"/>
    </source>
</evidence>
<dbReference type="GO" id="GO:0003714">
    <property type="term" value="F:transcription corepressor activity"/>
    <property type="evidence" value="ECO:0007669"/>
    <property type="project" value="TreeGrafter"/>
</dbReference>
<dbReference type="AlphaFoldDB" id="A0A058ZE97"/>
<dbReference type="EMBL" id="KB932202">
    <property type="protein sequence ID" value="KCV72271.1"/>
    <property type="molecule type" value="Genomic_DNA"/>
</dbReference>
<dbReference type="GO" id="GO:0000122">
    <property type="term" value="P:negative regulation of transcription by RNA polymerase II"/>
    <property type="evidence" value="ECO:0007669"/>
    <property type="project" value="TreeGrafter"/>
</dbReference>
<evidence type="ECO:0000256" key="4">
    <source>
        <dbReference type="SAM" id="MobiDB-lite"/>
    </source>
</evidence>
<evidence type="ECO:0000313" key="5">
    <source>
        <dbReference type="EMBL" id="KCV72271.1"/>
    </source>
</evidence>